<dbReference type="RefSeq" id="WP_162005072.1">
    <property type="nucleotide sequence ID" value="NZ_BKZW01000001.1"/>
</dbReference>
<protein>
    <recommendedName>
        <fullName evidence="4">LarC family nickel insertion protein</fullName>
    </recommendedName>
</protein>
<evidence type="ECO:0000313" key="2">
    <source>
        <dbReference type="EMBL" id="GER87684.1"/>
    </source>
</evidence>
<name>A0A5J4KEJ6_9CHLR</name>
<comment type="caution">
    <text evidence="2">The sequence shown here is derived from an EMBL/GenBank/DDBJ whole genome shotgun (WGS) entry which is preliminary data.</text>
</comment>
<proteinExistence type="predicted"/>
<evidence type="ECO:0000313" key="3">
    <source>
        <dbReference type="Proteomes" id="UP000326912"/>
    </source>
</evidence>
<organism evidence="2 3">
    <name type="scientific">Dictyobacter vulcani</name>
    <dbReference type="NCBI Taxonomy" id="2607529"/>
    <lineage>
        <taxon>Bacteria</taxon>
        <taxon>Bacillati</taxon>
        <taxon>Chloroflexota</taxon>
        <taxon>Ktedonobacteria</taxon>
        <taxon>Ktedonobacterales</taxon>
        <taxon>Dictyobacteraceae</taxon>
        <taxon>Dictyobacter</taxon>
    </lineage>
</organism>
<dbReference type="Pfam" id="PF01969">
    <property type="entry name" value="Ni_insertion"/>
    <property type="match status" value="1"/>
</dbReference>
<dbReference type="PANTHER" id="PTHR36566">
    <property type="entry name" value="NICKEL INSERTION PROTEIN-RELATED"/>
    <property type="match status" value="1"/>
</dbReference>
<gene>
    <name evidence="2" type="ORF">KDW_18460</name>
</gene>
<sequence length="261" mass="28313">MSQKIAYLDCHSGVSGDMLLGAFLDAGLSFEKLREDLRALPVEGYELTLTPYSDQGITGSRFEVVLSDQTQPTRGFTAIADLLANSQLSPWVQKTATAIFRTLGEAEAAVHGVSLEEIHFHEVGAVDSIVDIVGNVLAIETLGITQLYASPLPLTRGHLRMAHGLMPVPAPATLEILSAVKAPWVPTQLEGEFVTPTGAAILATLARFEMPAIAIERVGYGFGKKRVIWPNCLRVCLGETYGLSREVHQHSHEQAHGHHHH</sequence>
<dbReference type="AlphaFoldDB" id="A0A5J4KEJ6"/>
<evidence type="ECO:0000256" key="1">
    <source>
        <dbReference type="ARBA" id="ARBA00022596"/>
    </source>
</evidence>
<reference evidence="2 3" key="1">
    <citation type="submission" date="2019-10" db="EMBL/GenBank/DDBJ databases">
        <title>Dictyobacter vulcani sp. nov., within the class Ktedonobacteria, isolated from soil of volcanic Mt. Zao.</title>
        <authorList>
            <person name="Zheng Y."/>
            <person name="Wang C.M."/>
            <person name="Sakai Y."/>
            <person name="Abe K."/>
            <person name="Yokota A."/>
            <person name="Yabe S."/>
        </authorList>
    </citation>
    <scope>NUCLEOTIDE SEQUENCE [LARGE SCALE GENOMIC DNA]</scope>
    <source>
        <strain evidence="2 3">W12</strain>
    </source>
</reference>
<evidence type="ECO:0008006" key="4">
    <source>
        <dbReference type="Google" id="ProtNLM"/>
    </source>
</evidence>
<dbReference type="PANTHER" id="PTHR36566:SF1">
    <property type="entry name" value="PYRIDINIUM-3,5-BISTHIOCARBOXYLIC ACID MONONUCLEOTIDE NICKEL INSERTION PROTEIN"/>
    <property type="match status" value="1"/>
</dbReference>
<dbReference type="EMBL" id="BKZW01000001">
    <property type="protein sequence ID" value="GER87684.1"/>
    <property type="molecule type" value="Genomic_DNA"/>
</dbReference>
<dbReference type="InterPro" id="IPR002822">
    <property type="entry name" value="Ni_insertion"/>
</dbReference>
<accession>A0A5J4KEJ6</accession>
<keyword evidence="1" id="KW-0533">Nickel</keyword>
<keyword evidence="3" id="KW-1185">Reference proteome</keyword>
<dbReference type="Proteomes" id="UP000326912">
    <property type="component" value="Unassembled WGS sequence"/>
</dbReference>